<reference evidence="3" key="1">
    <citation type="journal article" date="2020" name="J Insects Food Feed">
        <title>The yellow mealworm (Tenebrio molitor) genome: a resource for the emerging insects as food and feed industry.</title>
        <authorList>
            <person name="Eriksson T."/>
            <person name="Andere A."/>
            <person name="Kelstrup H."/>
            <person name="Emery V."/>
            <person name="Picard C."/>
        </authorList>
    </citation>
    <scope>NUCLEOTIDE SEQUENCE</scope>
    <source>
        <strain evidence="3">Stoneville</strain>
        <tissue evidence="3">Whole head</tissue>
    </source>
</reference>
<dbReference type="PANTHER" id="PTHR13328:SF4">
    <property type="entry name" value="NEGATIVE ELONGATION FACTOR A"/>
    <property type="match status" value="1"/>
</dbReference>
<protein>
    <recommendedName>
        <fullName evidence="2">HDAg domain-containing protein</fullName>
    </recommendedName>
</protein>
<feature type="region of interest" description="Disordered" evidence="1">
    <location>
        <begin position="270"/>
        <end position="434"/>
    </location>
</feature>
<dbReference type="InterPro" id="IPR056557">
    <property type="entry name" value="NELF-A_N"/>
</dbReference>
<keyword evidence="4" id="KW-1185">Reference proteome</keyword>
<dbReference type="GO" id="GO:0032021">
    <property type="term" value="C:NELF complex"/>
    <property type="evidence" value="ECO:0007669"/>
    <property type="project" value="TreeGrafter"/>
</dbReference>
<evidence type="ECO:0000313" key="3">
    <source>
        <dbReference type="EMBL" id="KAH0808990.1"/>
    </source>
</evidence>
<organism evidence="3 4">
    <name type="scientific">Tenebrio molitor</name>
    <name type="common">Yellow mealworm beetle</name>
    <dbReference type="NCBI Taxonomy" id="7067"/>
    <lineage>
        <taxon>Eukaryota</taxon>
        <taxon>Metazoa</taxon>
        <taxon>Ecdysozoa</taxon>
        <taxon>Arthropoda</taxon>
        <taxon>Hexapoda</taxon>
        <taxon>Insecta</taxon>
        <taxon>Pterygota</taxon>
        <taxon>Neoptera</taxon>
        <taxon>Endopterygota</taxon>
        <taxon>Coleoptera</taxon>
        <taxon>Polyphaga</taxon>
        <taxon>Cucujiformia</taxon>
        <taxon>Tenebrionidae</taxon>
        <taxon>Tenebrio</taxon>
    </lineage>
</organism>
<dbReference type="InterPro" id="IPR037517">
    <property type="entry name" value="HDAG_dom"/>
</dbReference>
<evidence type="ECO:0000259" key="2">
    <source>
        <dbReference type="PROSITE" id="PS51838"/>
    </source>
</evidence>
<dbReference type="AlphaFoldDB" id="A0A8J6GZH1"/>
<comment type="caution">
    <text evidence="3">The sequence shown here is derived from an EMBL/GenBank/DDBJ whole genome shotgun (WGS) entry which is preliminary data.</text>
</comment>
<gene>
    <name evidence="3" type="ORF">GEV33_013802</name>
</gene>
<dbReference type="EMBL" id="JABDTM020028411">
    <property type="protein sequence ID" value="KAH0808990.1"/>
    <property type="molecule type" value="Genomic_DNA"/>
</dbReference>
<feature type="compositionally biased region" description="Polar residues" evidence="1">
    <location>
        <begin position="393"/>
        <end position="416"/>
    </location>
</feature>
<dbReference type="Pfam" id="PF23553">
    <property type="entry name" value="NELF-A_N"/>
    <property type="match status" value="1"/>
</dbReference>
<dbReference type="GO" id="GO:0034244">
    <property type="term" value="P:negative regulation of transcription elongation by RNA polymerase II"/>
    <property type="evidence" value="ECO:0007669"/>
    <property type="project" value="TreeGrafter"/>
</dbReference>
<feature type="compositionally biased region" description="Basic and acidic residues" evidence="1">
    <location>
        <begin position="277"/>
        <end position="287"/>
    </location>
</feature>
<reference evidence="3" key="2">
    <citation type="submission" date="2021-08" db="EMBL/GenBank/DDBJ databases">
        <authorList>
            <person name="Eriksson T."/>
        </authorList>
    </citation>
    <scope>NUCLEOTIDE SEQUENCE</scope>
    <source>
        <strain evidence="3">Stoneville</strain>
        <tissue evidence="3">Whole head</tissue>
    </source>
</reference>
<evidence type="ECO:0000256" key="1">
    <source>
        <dbReference type="SAM" id="MobiDB-lite"/>
    </source>
</evidence>
<feature type="compositionally biased region" description="Basic and acidic residues" evidence="1">
    <location>
        <begin position="417"/>
        <end position="431"/>
    </location>
</feature>
<dbReference type="PROSITE" id="PS51838">
    <property type="entry name" value="HDAG"/>
    <property type="match status" value="1"/>
</dbReference>
<name>A0A8J6GZH1_TENMO</name>
<dbReference type="InterPro" id="IPR052828">
    <property type="entry name" value="NELF-A_domain"/>
</dbReference>
<proteinExistence type="predicted"/>
<feature type="region of interest" description="Disordered" evidence="1">
    <location>
        <begin position="187"/>
        <end position="246"/>
    </location>
</feature>
<evidence type="ECO:0000313" key="4">
    <source>
        <dbReference type="Proteomes" id="UP000719412"/>
    </source>
</evidence>
<dbReference type="Proteomes" id="UP000719412">
    <property type="component" value="Unassembled WGS sequence"/>
</dbReference>
<sequence>MANVRDSDTSLWLHNKLGISNDSWTGGSICSQLNAEVLRNIKDCFPDLQTQVKLKLLLSFFHIPRRNLEEWKLELEQILDVAVADSELWVSMLAEALKTYPTTGSLNTEISDLDEVRPIFTDLVSDLRKLVRKQAENIMLPMECHYLNKSALVSVVGHKPEPTKHFTIKKKQKSAILRADLLQKSSDAASNLKKSSAPVIPTRARGMPKKMSDTTPLKGIPSKLPTSGFRSGIHNNSINNRPPLARLPAGRKEGGVKLLDIADQPLGYAQAKKRKKMQEMEEAKKNTESAALQSPPPVTGTTPDYAAGLSSTPAYAPPTPQPILTPTSDSNGCLDSYHNASHSSYNGKTGNSGNNTVDSSGSNASRTSPVGDNADRSAYDFNGPICEDHRTSVQHSDSAENSTTDSYRNSHQNTTADHLERVTEKRSRVNRESMQNSVNRFAKFCLQREQMLEAQDMFRTANKVTRPEKALILGFMAGSRDNPCPHLGNIVTIKLSEDQENVLQPDDTYLTMMAETHFQMNYNNGEWKRIKKYKHIENVVEQLPQNAPTPTVIDEAGFTCNGVFNSHNTHIQQHRSGTTQQVLQGFGTIYMEGHKRVLEITADILNNFSNSIPAVLPHLRTESSKLRSLHLGIYVQIGIRFVNKIQFVSNSQVSFWQYLQRNTMSEQEPKLYESIQPGRNLRHIASCWRSKENIQNGCSVFASRFWIVKYG</sequence>
<feature type="compositionally biased region" description="Polar residues" evidence="1">
    <location>
        <begin position="224"/>
        <end position="240"/>
    </location>
</feature>
<feature type="domain" description="HDAg" evidence="2">
    <location>
        <begin position="89"/>
        <end position="259"/>
    </location>
</feature>
<feature type="compositionally biased region" description="Polar residues" evidence="1">
    <location>
        <begin position="324"/>
        <end position="370"/>
    </location>
</feature>
<dbReference type="PANTHER" id="PTHR13328">
    <property type="entry name" value="NEGATIVE ELONGATION FACTOR A NELF-A"/>
    <property type="match status" value="1"/>
</dbReference>
<accession>A0A8J6GZH1</accession>